<dbReference type="SUPFAM" id="SSF48371">
    <property type="entry name" value="ARM repeat"/>
    <property type="match status" value="1"/>
</dbReference>
<sequence length="516" mass="59867">MISTCSEEAKDVADVYEDFESQHQSQGQEQPIAEKGRLLLPLKTLSGKLILVKESNEQSAQSEPTTAGCSTPQPSIHDEKPTDLISVYAMRRKILNDCKAEIATVCSQVIANPGENMSRLKRLFDIVHGRKYPEILLTAGKLTITSLTRVFVDVVPGYSIRAPSGKEMAQQMKKETKKIWDYEHSLLSVYRKYLQLLEKLIRRVKGNRQQVINEQLGILALKQYSILLLRHPHFNYRNNLLVVLIPLMNCRDATVRTIACNTFRQLFDEDTTGEVSLDAVKFINQFMRKKSSRTRPEMLDTLLHLRLMSAKKSASADEETKSSKGDDPFKKMSSRKRKYYKSLRRLQYDLKEIDAEEAELMVQRYHTKIVEHLFNIYFRVLRRQPERALLRPVLAGLSKFAHLINVDFFDSLIASMRMVLNLSDLSVLDSLHSIHTVLMVLSNEGQALNIDPYFFQNFLYALVPKMMAEKRRELFLQEYHVFLRCLDMIINKRRKEAKPNVLKWRVSFDRLICRYP</sequence>
<dbReference type="Proteomes" id="UP000030758">
    <property type="component" value="Unassembled WGS sequence"/>
</dbReference>
<proteinExistence type="predicted"/>
<dbReference type="InterPro" id="IPR011501">
    <property type="entry name" value="Noc3_N"/>
</dbReference>
<gene>
    <name evidence="3" type="ORF">M513_09186</name>
    <name evidence="4" type="ORF">M514_09186</name>
</gene>
<feature type="domain" description="Nucleolar complex-associated protein 3 N-terminal" evidence="2">
    <location>
        <begin position="99"/>
        <end position="193"/>
    </location>
</feature>
<accession>A0A085MZT2</accession>
<dbReference type="PANTHER" id="PTHR14428:SF5">
    <property type="entry name" value="NUCLEOLAR COMPLEX PROTEIN 3 HOMOLOG"/>
    <property type="match status" value="1"/>
</dbReference>
<keyword evidence="5" id="KW-1185">Reference proteome</keyword>
<evidence type="ECO:0000313" key="4">
    <source>
        <dbReference type="EMBL" id="KFD62728.1"/>
    </source>
</evidence>
<dbReference type="GO" id="GO:0003682">
    <property type="term" value="F:chromatin binding"/>
    <property type="evidence" value="ECO:0007669"/>
    <property type="project" value="TreeGrafter"/>
</dbReference>
<evidence type="ECO:0000313" key="3">
    <source>
        <dbReference type="EMBL" id="KFD49972.1"/>
    </source>
</evidence>
<dbReference type="GO" id="GO:0006270">
    <property type="term" value="P:DNA replication initiation"/>
    <property type="evidence" value="ECO:0007669"/>
    <property type="project" value="TreeGrafter"/>
</dbReference>
<dbReference type="EMBL" id="KL363261">
    <property type="protein sequence ID" value="KFD49972.1"/>
    <property type="molecule type" value="Genomic_DNA"/>
</dbReference>
<feature type="compositionally biased region" description="Polar residues" evidence="1">
    <location>
        <begin position="57"/>
        <end position="74"/>
    </location>
</feature>
<organism evidence="4">
    <name type="scientific">Trichuris suis</name>
    <name type="common">pig whipworm</name>
    <dbReference type="NCBI Taxonomy" id="68888"/>
    <lineage>
        <taxon>Eukaryota</taxon>
        <taxon>Metazoa</taxon>
        <taxon>Ecdysozoa</taxon>
        <taxon>Nematoda</taxon>
        <taxon>Enoplea</taxon>
        <taxon>Dorylaimia</taxon>
        <taxon>Trichinellida</taxon>
        <taxon>Trichuridae</taxon>
        <taxon>Trichuris</taxon>
    </lineage>
</organism>
<dbReference type="PANTHER" id="PTHR14428">
    <property type="entry name" value="NUCLEOLAR COMPLEX PROTEIN 3"/>
    <property type="match status" value="1"/>
</dbReference>
<protein>
    <recommendedName>
        <fullName evidence="2">Nucleolar complex-associated protein 3 N-terminal domain-containing protein</fullName>
    </recommendedName>
</protein>
<dbReference type="InterPro" id="IPR016903">
    <property type="entry name" value="Nucleolar_cplx-assoc_3"/>
</dbReference>
<evidence type="ECO:0000256" key="1">
    <source>
        <dbReference type="SAM" id="MobiDB-lite"/>
    </source>
</evidence>
<evidence type="ECO:0000313" key="5">
    <source>
        <dbReference type="Proteomes" id="UP000030764"/>
    </source>
</evidence>
<evidence type="ECO:0000259" key="2">
    <source>
        <dbReference type="Pfam" id="PF07540"/>
    </source>
</evidence>
<dbReference type="GO" id="GO:0005730">
    <property type="term" value="C:nucleolus"/>
    <property type="evidence" value="ECO:0007669"/>
    <property type="project" value="TreeGrafter"/>
</dbReference>
<feature type="region of interest" description="Disordered" evidence="1">
    <location>
        <begin position="55"/>
        <end position="80"/>
    </location>
</feature>
<dbReference type="EMBL" id="KL367589">
    <property type="protein sequence ID" value="KFD62728.1"/>
    <property type="molecule type" value="Genomic_DNA"/>
</dbReference>
<reference evidence="4 5" key="1">
    <citation type="journal article" date="2014" name="Nat. Genet.">
        <title>Genome and transcriptome of the porcine whipworm Trichuris suis.</title>
        <authorList>
            <person name="Jex A.R."/>
            <person name="Nejsum P."/>
            <person name="Schwarz E.M."/>
            <person name="Hu L."/>
            <person name="Young N.D."/>
            <person name="Hall R.S."/>
            <person name="Korhonen P.K."/>
            <person name="Liao S."/>
            <person name="Thamsborg S."/>
            <person name="Xia J."/>
            <person name="Xu P."/>
            <person name="Wang S."/>
            <person name="Scheerlinck J.P."/>
            <person name="Hofmann A."/>
            <person name="Sternberg P.W."/>
            <person name="Wang J."/>
            <person name="Gasser R.B."/>
        </authorList>
    </citation>
    <scope>NUCLEOTIDE SEQUENCE [LARGE SCALE GENOMIC DNA]</scope>
    <source>
        <strain evidence="4">DCEP-RM93F</strain>
        <strain evidence="3">DCEP-RM93M</strain>
    </source>
</reference>
<dbReference type="InterPro" id="IPR016024">
    <property type="entry name" value="ARM-type_fold"/>
</dbReference>
<dbReference type="Proteomes" id="UP000030764">
    <property type="component" value="Unassembled WGS sequence"/>
</dbReference>
<name>A0A085MZT2_9BILA</name>
<dbReference type="AlphaFoldDB" id="A0A085MZT2"/>
<dbReference type="Pfam" id="PF07540">
    <property type="entry name" value="NOC3p"/>
    <property type="match status" value="1"/>
</dbReference>